<sequence length="149" mass="17150">MCLAYFPRYYYSRQNESCEFFVCGGCGGNGNNFRSREECDFKCHDCLLQQINQVILKIVKLRDKKVQEEATTGQAAGLLHGYALSAICRKTKEVIINTTTRPNDTHPFEVDMKTCTRLKKNVKKRVKVDPNQQMSNEENKMLSRLALFV</sequence>
<dbReference type="GO" id="GO:0005615">
    <property type="term" value="C:extracellular space"/>
    <property type="evidence" value="ECO:0007669"/>
    <property type="project" value="TreeGrafter"/>
</dbReference>
<dbReference type="PROSITE" id="PS00280">
    <property type="entry name" value="BPTI_KUNITZ_1"/>
    <property type="match status" value="1"/>
</dbReference>
<reference evidence="3 4" key="1">
    <citation type="journal article" date="2021" name="Elife">
        <title>Chloroplast acquisition without the gene transfer in kleptoplastic sea slugs, Plakobranchus ocellatus.</title>
        <authorList>
            <person name="Maeda T."/>
            <person name="Takahashi S."/>
            <person name="Yoshida T."/>
            <person name="Shimamura S."/>
            <person name="Takaki Y."/>
            <person name="Nagai Y."/>
            <person name="Toyoda A."/>
            <person name="Suzuki Y."/>
            <person name="Arimoto A."/>
            <person name="Ishii H."/>
            <person name="Satoh N."/>
            <person name="Nishiyama T."/>
            <person name="Hasebe M."/>
            <person name="Maruyama T."/>
            <person name="Minagawa J."/>
            <person name="Obokata J."/>
            <person name="Shigenobu S."/>
        </authorList>
    </citation>
    <scope>NUCLEOTIDE SEQUENCE [LARGE SCALE GENOMIC DNA]</scope>
</reference>
<dbReference type="AlphaFoldDB" id="A0AAV4CAU1"/>
<dbReference type="EMBL" id="BLXT01006003">
    <property type="protein sequence ID" value="GFO28194.1"/>
    <property type="molecule type" value="Genomic_DNA"/>
</dbReference>
<dbReference type="InterPro" id="IPR036880">
    <property type="entry name" value="Kunitz_BPTI_sf"/>
</dbReference>
<evidence type="ECO:0000313" key="3">
    <source>
        <dbReference type="EMBL" id="GFO28194.1"/>
    </source>
</evidence>
<dbReference type="SMART" id="SM00131">
    <property type="entry name" value="KU"/>
    <property type="match status" value="1"/>
</dbReference>
<dbReference type="Pfam" id="PF00014">
    <property type="entry name" value="Kunitz_BPTI"/>
    <property type="match status" value="1"/>
</dbReference>
<dbReference type="GO" id="GO:0004867">
    <property type="term" value="F:serine-type endopeptidase inhibitor activity"/>
    <property type="evidence" value="ECO:0007669"/>
    <property type="project" value="UniProtKB-KW"/>
</dbReference>
<evidence type="ECO:0000256" key="1">
    <source>
        <dbReference type="ARBA" id="ARBA00023157"/>
    </source>
</evidence>
<evidence type="ECO:0000313" key="4">
    <source>
        <dbReference type="Proteomes" id="UP000735302"/>
    </source>
</evidence>
<keyword evidence="3" id="KW-0646">Protease inhibitor</keyword>
<dbReference type="Proteomes" id="UP000735302">
    <property type="component" value="Unassembled WGS sequence"/>
</dbReference>
<gene>
    <name evidence="3" type="ORF">PoB_005469900</name>
</gene>
<keyword evidence="3" id="KW-0722">Serine protease inhibitor</keyword>
<name>A0AAV4CAU1_9GAST</name>
<dbReference type="SUPFAM" id="SSF57362">
    <property type="entry name" value="BPTI-like"/>
    <property type="match status" value="1"/>
</dbReference>
<dbReference type="InterPro" id="IPR050098">
    <property type="entry name" value="TFPI/VKTCI-like"/>
</dbReference>
<dbReference type="PANTHER" id="PTHR10083:SF374">
    <property type="entry name" value="BPTI_KUNITZ INHIBITOR DOMAIN-CONTAINING PROTEIN"/>
    <property type="match status" value="1"/>
</dbReference>
<dbReference type="Gene3D" id="4.10.410.10">
    <property type="entry name" value="Pancreatic trypsin inhibitor Kunitz domain"/>
    <property type="match status" value="1"/>
</dbReference>
<dbReference type="PANTHER" id="PTHR10083">
    <property type="entry name" value="KUNITZ-TYPE PROTEASE INHIBITOR-RELATED"/>
    <property type="match status" value="1"/>
</dbReference>
<dbReference type="PROSITE" id="PS50279">
    <property type="entry name" value="BPTI_KUNITZ_2"/>
    <property type="match status" value="1"/>
</dbReference>
<organism evidence="3 4">
    <name type="scientific">Plakobranchus ocellatus</name>
    <dbReference type="NCBI Taxonomy" id="259542"/>
    <lineage>
        <taxon>Eukaryota</taxon>
        <taxon>Metazoa</taxon>
        <taxon>Spiralia</taxon>
        <taxon>Lophotrochozoa</taxon>
        <taxon>Mollusca</taxon>
        <taxon>Gastropoda</taxon>
        <taxon>Heterobranchia</taxon>
        <taxon>Euthyneura</taxon>
        <taxon>Panpulmonata</taxon>
        <taxon>Sacoglossa</taxon>
        <taxon>Placobranchoidea</taxon>
        <taxon>Plakobranchidae</taxon>
        <taxon>Plakobranchus</taxon>
    </lineage>
</organism>
<feature type="domain" description="BPTI/Kunitz inhibitor" evidence="2">
    <location>
        <begin position="1"/>
        <end position="43"/>
    </location>
</feature>
<protein>
    <submittedName>
        <fullName evidence="3">Serine protease inhibitor 2</fullName>
    </submittedName>
</protein>
<dbReference type="InterPro" id="IPR020901">
    <property type="entry name" value="Prtase_inh_Kunz-CS"/>
</dbReference>
<comment type="caution">
    <text evidence="3">The sequence shown here is derived from an EMBL/GenBank/DDBJ whole genome shotgun (WGS) entry which is preliminary data.</text>
</comment>
<proteinExistence type="predicted"/>
<dbReference type="InterPro" id="IPR002223">
    <property type="entry name" value="Kunitz_BPTI"/>
</dbReference>
<keyword evidence="4" id="KW-1185">Reference proteome</keyword>
<accession>A0AAV4CAU1</accession>
<keyword evidence="1" id="KW-1015">Disulfide bond</keyword>
<dbReference type="PRINTS" id="PR00759">
    <property type="entry name" value="BASICPTASE"/>
</dbReference>
<evidence type="ECO:0000259" key="2">
    <source>
        <dbReference type="PROSITE" id="PS50279"/>
    </source>
</evidence>